<keyword evidence="1" id="KW-0732">Signal</keyword>
<accession>A0A5C5ZZC9</accession>
<feature type="signal peptide" evidence="1">
    <location>
        <begin position="1"/>
        <end position="22"/>
    </location>
</feature>
<evidence type="ECO:0000313" key="2">
    <source>
        <dbReference type="EMBL" id="TWT92485.1"/>
    </source>
</evidence>
<feature type="chain" id="PRO_5023052349" evidence="1">
    <location>
        <begin position="23"/>
        <end position="364"/>
    </location>
</feature>
<keyword evidence="3" id="KW-1185">Reference proteome</keyword>
<dbReference type="PROSITE" id="PS51257">
    <property type="entry name" value="PROKAR_LIPOPROTEIN"/>
    <property type="match status" value="1"/>
</dbReference>
<sequence precursor="true">MMNRHYPTAIGLLALMTLTGCASITDSCYEKTQTVRAFKEYVKCGNPECSSYPHDYKCGWIDGFYEVATGGECCPPAVAPARYYKPEQILKHCDKKRHAYYSGWQDGASRASQFPDTHYLRIYETCECPFPRCDKPCGDSACGPCGVSFVGMSASDDLIEAMPIEHSYSEEMFQNEAALPLPIEDEVGVQSSSNRMAPTVPEPAAEDKVQSIPVPPTAEVEETVPVDEAPKAIEPMPAPAEIAPQAIPAPKPDASTFFPMPAELPPGSFSRTDDEDFSADFTDGFSLNPVVPTTATPVAKDSGESFKGKTVGFVRLAEPLQNTSSLVSGSVAKDPTHVSPVAIVEAEGSSFKMLETESTTKPAR</sequence>
<evidence type="ECO:0000313" key="3">
    <source>
        <dbReference type="Proteomes" id="UP000316213"/>
    </source>
</evidence>
<proteinExistence type="predicted"/>
<gene>
    <name evidence="2" type="ORF">Pla100_45030</name>
</gene>
<evidence type="ECO:0000256" key="1">
    <source>
        <dbReference type="SAM" id="SignalP"/>
    </source>
</evidence>
<reference evidence="2 3" key="1">
    <citation type="submission" date="2019-02" db="EMBL/GenBank/DDBJ databases">
        <title>Deep-cultivation of Planctomycetes and their phenomic and genomic characterization uncovers novel biology.</title>
        <authorList>
            <person name="Wiegand S."/>
            <person name="Jogler M."/>
            <person name="Boedeker C."/>
            <person name="Pinto D."/>
            <person name="Vollmers J."/>
            <person name="Rivas-Marin E."/>
            <person name="Kohn T."/>
            <person name="Peeters S.H."/>
            <person name="Heuer A."/>
            <person name="Rast P."/>
            <person name="Oberbeckmann S."/>
            <person name="Bunk B."/>
            <person name="Jeske O."/>
            <person name="Meyerdierks A."/>
            <person name="Storesund J.E."/>
            <person name="Kallscheuer N."/>
            <person name="Luecker S."/>
            <person name="Lage O.M."/>
            <person name="Pohl T."/>
            <person name="Merkel B.J."/>
            <person name="Hornburger P."/>
            <person name="Mueller R.-W."/>
            <person name="Bruemmer F."/>
            <person name="Labrenz M."/>
            <person name="Spormann A.M."/>
            <person name="Op Den Camp H."/>
            <person name="Overmann J."/>
            <person name="Amann R."/>
            <person name="Jetten M.S.M."/>
            <person name="Mascher T."/>
            <person name="Medema M.H."/>
            <person name="Devos D.P."/>
            <person name="Kaster A.-K."/>
            <person name="Ovreas L."/>
            <person name="Rohde M."/>
            <person name="Galperin M.Y."/>
            <person name="Jogler C."/>
        </authorList>
    </citation>
    <scope>NUCLEOTIDE SEQUENCE [LARGE SCALE GENOMIC DNA]</scope>
    <source>
        <strain evidence="2 3">Pla100</strain>
    </source>
</reference>
<dbReference type="RefSeq" id="WP_146580087.1">
    <property type="nucleotide sequence ID" value="NZ_SJPM01000011.1"/>
</dbReference>
<comment type="caution">
    <text evidence="2">The sequence shown here is derived from an EMBL/GenBank/DDBJ whole genome shotgun (WGS) entry which is preliminary data.</text>
</comment>
<dbReference type="EMBL" id="SJPM01000011">
    <property type="protein sequence ID" value="TWT92485.1"/>
    <property type="molecule type" value="Genomic_DNA"/>
</dbReference>
<dbReference type="OrthoDB" id="250891at2"/>
<name>A0A5C5ZZC9_9BACT</name>
<organism evidence="2 3">
    <name type="scientific">Neorhodopirellula pilleata</name>
    <dbReference type="NCBI Taxonomy" id="2714738"/>
    <lineage>
        <taxon>Bacteria</taxon>
        <taxon>Pseudomonadati</taxon>
        <taxon>Planctomycetota</taxon>
        <taxon>Planctomycetia</taxon>
        <taxon>Pirellulales</taxon>
        <taxon>Pirellulaceae</taxon>
        <taxon>Neorhodopirellula</taxon>
    </lineage>
</organism>
<dbReference type="AlphaFoldDB" id="A0A5C5ZZC9"/>
<protein>
    <submittedName>
        <fullName evidence="2">Uncharacterized protein</fullName>
    </submittedName>
</protein>
<dbReference type="Proteomes" id="UP000316213">
    <property type="component" value="Unassembled WGS sequence"/>
</dbReference>